<name>A0A7X6R1W7_9NOCA</name>
<sequence>MPDADADGRFDLLLCRAIPLVLAPAGNAAGPRVRGVVRAGSGHARIVLSSDAAMSSGVAVDYELTSDVGGLLDVTGAVDHARFTVGPAVTRLLAVHSDRPRDSHGNTVLTAVDSGFDYTGSVDSGDQRLFSLFSLLVGGGLPWFADDYSFAGFMFVEADTCRIYVRVTRTDHTYGIDLAVSGTDGRPTGYTYLAQELAPLARNGDLARQPVLDDSDDYCDAVVDLRAWMGPAGSSAVTAV</sequence>
<gene>
    <name evidence="1" type="ORF">HGB38_05200</name>
</gene>
<protein>
    <submittedName>
        <fullName evidence="1">Uncharacterized protein</fullName>
    </submittedName>
</protein>
<evidence type="ECO:0000313" key="2">
    <source>
        <dbReference type="Proteomes" id="UP000540698"/>
    </source>
</evidence>
<dbReference type="AlphaFoldDB" id="A0A7X6R1W7"/>
<keyword evidence="2" id="KW-1185">Reference proteome</keyword>
<evidence type="ECO:0000313" key="1">
    <source>
        <dbReference type="EMBL" id="NKY25631.1"/>
    </source>
</evidence>
<proteinExistence type="predicted"/>
<dbReference type="RefSeq" id="WP_062977288.1">
    <property type="nucleotide sequence ID" value="NZ_JAAXOS010000002.1"/>
</dbReference>
<accession>A0A7X6R1W7</accession>
<organism evidence="1 2">
    <name type="scientific">Nocardia gamkensis</name>
    <dbReference type="NCBI Taxonomy" id="352869"/>
    <lineage>
        <taxon>Bacteria</taxon>
        <taxon>Bacillati</taxon>
        <taxon>Actinomycetota</taxon>
        <taxon>Actinomycetes</taxon>
        <taxon>Mycobacteriales</taxon>
        <taxon>Nocardiaceae</taxon>
        <taxon>Nocardia</taxon>
    </lineage>
</organism>
<reference evidence="1 2" key="1">
    <citation type="submission" date="2020-04" db="EMBL/GenBank/DDBJ databases">
        <title>MicrobeNet Type strains.</title>
        <authorList>
            <person name="Nicholson A.C."/>
        </authorList>
    </citation>
    <scope>NUCLEOTIDE SEQUENCE [LARGE SCALE GENOMIC DNA]</scope>
    <source>
        <strain evidence="1 2">DSM 44956</strain>
    </source>
</reference>
<dbReference type="Proteomes" id="UP000540698">
    <property type="component" value="Unassembled WGS sequence"/>
</dbReference>
<comment type="caution">
    <text evidence="1">The sequence shown here is derived from an EMBL/GenBank/DDBJ whole genome shotgun (WGS) entry which is preliminary data.</text>
</comment>
<dbReference type="EMBL" id="JAAXOS010000002">
    <property type="protein sequence ID" value="NKY25631.1"/>
    <property type="molecule type" value="Genomic_DNA"/>
</dbReference>